<sequence>MVDKSMLSEKEKALARYLAEVHNLANKGIKSRGKGRKVERVPPPHPPHQQHQQLLQQSSPSTSPIGTTVYAAPYPMAPCSRAFPTTTTTPHNSYHREHTPPFTASAIRPPPTAMLFGCAGPALPFNTRDTAYAYNYHHDAYADQLSDASSLYGPTPVLYVKDEHGQELAFKDRLY</sequence>
<evidence type="ECO:0000256" key="1">
    <source>
        <dbReference type="SAM" id="MobiDB-lite"/>
    </source>
</evidence>
<feature type="compositionally biased region" description="Low complexity" evidence="1">
    <location>
        <begin position="49"/>
        <end position="61"/>
    </location>
</feature>
<reference evidence="2" key="1">
    <citation type="journal article" date="2023" name="Mol. Phylogenet. Evol.">
        <title>Genome-scale phylogeny and comparative genomics of the fungal order Sordariales.</title>
        <authorList>
            <person name="Hensen N."/>
            <person name="Bonometti L."/>
            <person name="Westerberg I."/>
            <person name="Brannstrom I.O."/>
            <person name="Guillou S."/>
            <person name="Cros-Aarteil S."/>
            <person name="Calhoun S."/>
            <person name="Haridas S."/>
            <person name="Kuo A."/>
            <person name="Mondo S."/>
            <person name="Pangilinan J."/>
            <person name="Riley R."/>
            <person name="LaButti K."/>
            <person name="Andreopoulos B."/>
            <person name="Lipzen A."/>
            <person name="Chen C."/>
            <person name="Yan M."/>
            <person name="Daum C."/>
            <person name="Ng V."/>
            <person name="Clum A."/>
            <person name="Steindorff A."/>
            <person name="Ohm R.A."/>
            <person name="Martin F."/>
            <person name="Silar P."/>
            <person name="Natvig D.O."/>
            <person name="Lalanne C."/>
            <person name="Gautier V."/>
            <person name="Ament-Velasquez S.L."/>
            <person name="Kruys A."/>
            <person name="Hutchinson M.I."/>
            <person name="Powell A.J."/>
            <person name="Barry K."/>
            <person name="Miller A.N."/>
            <person name="Grigoriev I.V."/>
            <person name="Debuchy R."/>
            <person name="Gladieux P."/>
            <person name="Hiltunen Thoren M."/>
            <person name="Johannesson H."/>
        </authorList>
    </citation>
    <scope>NUCLEOTIDE SEQUENCE</scope>
    <source>
        <strain evidence="2">CBS 123565</strain>
    </source>
</reference>
<evidence type="ECO:0000313" key="2">
    <source>
        <dbReference type="EMBL" id="KAK4134589.1"/>
    </source>
</evidence>
<protein>
    <submittedName>
        <fullName evidence="2">Uncharacterized protein</fullName>
    </submittedName>
</protein>
<gene>
    <name evidence="2" type="ORF">BT67DRAFT_441753</name>
</gene>
<name>A0AAN6ZEJ9_9PEZI</name>
<evidence type="ECO:0000313" key="3">
    <source>
        <dbReference type="Proteomes" id="UP001304895"/>
    </source>
</evidence>
<keyword evidence="3" id="KW-1185">Reference proteome</keyword>
<reference evidence="2" key="2">
    <citation type="submission" date="2023-05" db="EMBL/GenBank/DDBJ databases">
        <authorList>
            <consortium name="Lawrence Berkeley National Laboratory"/>
            <person name="Steindorff A."/>
            <person name="Hensen N."/>
            <person name="Bonometti L."/>
            <person name="Westerberg I."/>
            <person name="Brannstrom I.O."/>
            <person name="Guillou S."/>
            <person name="Cros-Aarteil S."/>
            <person name="Calhoun S."/>
            <person name="Haridas S."/>
            <person name="Kuo A."/>
            <person name="Mondo S."/>
            <person name="Pangilinan J."/>
            <person name="Riley R."/>
            <person name="Labutti K."/>
            <person name="Andreopoulos B."/>
            <person name="Lipzen A."/>
            <person name="Chen C."/>
            <person name="Yanf M."/>
            <person name="Daum C."/>
            <person name="Ng V."/>
            <person name="Clum A."/>
            <person name="Ohm R."/>
            <person name="Martin F."/>
            <person name="Silar P."/>
            <person name="Natvig D."/>
            <person name="Lalanne C."/>
            <person name="Gautier V."/>
            <person name="Ament-Velasquez S.L."/>
            <person name="Kruys A."/>
            <person name="Hutchinson M.I."/>
            <person name="Powell A.J."/>
            <person name="Barry K."/>
            <person name="Miller A.N."/>
            <person name="Grigoriev I.V."/>
            <person name="Debuchy R."/>
            <person name="Gladieux P."/>
            <person name="Thoren M.H."/>
            <person name="Johannesson H."/>
        </authorList>
    </citation>
    <scope>NUCLEOTIDE SEQUENCE</scope>
    <source>
        <strain evidence="2">CBS 123565</strain>
    </source>
</reference>
<dbReference type="Proteomes" id="UP001304895">
    <property type="component" value="Unassembled WGS sequence"/>
</dbReference>
<dbReference type="EMBL" id="MU853408">
    <property type="protein sequence ID" value="KAK4134589.1"/>
    <property type="molecule type" value="Genomic_DNA"/>
</dbReference>
<feature type="region of interest" description="Disordered" evidence="1">
    <location>
        <begin position="26"/>
        <end position="65"/>
    </location>
</feature>
<organism evidence="2 3">
    <name type="scientific">Trichocladium antarcticum</name>
    <dbReference type="NCBI Taxonomy" id="1450529"/>
    <lineage>
        <taxon>Eukaryota</taxon>
        <taxon>Fungi</taxon>
        <taxon>Dikarya</taxon>
        <taxon>Ascomycota</taxon>
        <taxon>Pezizomycotina</taxon>
        <taxon>Sordariomycetes</taxon>
        <taxon>Sordariomycetidae</taxon>
        <taxon>Sordariales</taxon>
        <taxon>Chaetomiaceae</taxon>
        <taxon>Trichocladium</taxon>
    </lineage>
</organism>
<proteinExistence type="predicted"/>
<accession>A0AAN6ZEJ9</accession>
<dbReference type="AlphaFoldDB" id="A0AAN6ZEJ9"/>
<comment type="caution">
    <text evidence="2">The sequence shown here is derived from an EMBL/GenBank/DDBJ whole genome shotgun (WGS) entry which is preliminary data.</text>
</comment>